<dbReference type="AlphaFoldDB" id="A0A815S3S7"/>
<dbReference type="EMBL" id="CAJNOW010006468">
    <property type="protein sequence ID" value="CAF1486703.1"/>
    <property type="molecule type" value="Genomic_DNA"/>
</dbReference>
<accession>A0A815S3S7</accession>
<evidence type="ECO:0008006" key="3">
    <source>
        <dbReference type="Google" id="ProtNLM"/>
    </source>
</evidence>
<dbReference type="PANTHER" id="PTHR19446">
    <property type="entry name" value="REVERSE TRANSCRIPTASES"/>
    <property type="match status" value="1"/>
</dbReference>
<name>A0A815S3S7_9BILA</name>
<evidence type="ECO:0000313" key="1">
    <source>
        <dbReference type="EMBL" id="CAF1486703.1"/>
    </source>
</evidence>
<sequence>MILGDFNIDIEQDGEKADRLLKWMDSCCHGPVVLDSNTLLRSDRTIDYAATIGVDLTIQAYEGNTTSDHNPLLGVMVVLSYIFDYWGKEWNTEPYDITYERFISLLTLFKTRCQQHFKLNHARPSIPQNHVKLLAQSRSLAFKAKRKSDIELRKEARRLRNLARFALKKFQKEQLAKQLKERHLSGETSRLFWGKTKRHFHPVSSSLRGFLSPCEEIINDSQIMANMTADHYERLFEAPVVIRPHPYVDAPPVQLENAAEPIPTVTYPEIVNILRSRKKEKCLDIHELSPFILDKIPQNYWHLLVQLYKYSFTEGYILKKFKEVRMILLAKKNAVCSPDQTRPISLLDSFLKVQEKLFHNRFLKILNDHGILPDNQSGFHAGFRLQTRVLLLIEQISSYMSNSSRTATVFADFKSGFDQL</sequence>
<gene>
    <name evidence="1" type="ORF">KQP761_LOCUS13871</name>
</gene>
<dbReference type="Proteomes" id="UP000663834">
    <property type="component" value="Unassembled WGS sequence"/>
</dbReference>
<dbReference type="OrthoDB" id="416454at2759"/>
<evidence type="ECO:0000313" key="2">
    <source>
        <dbReference type="Proteomes" id="UP000663834"/>
    </source>
</evidence>
<comment type="caution">
    <text evidence="1">The sequence shown here is derived from an EMBL/GenBank/DDBJ whole genome shotgun (WGS) entry which is preliminary data.</text>
</comment>
<organism evidence="1 2">
    <name type="scientific">Rotaria magnacalcarata</name>
    <dbReference type="NCBI Taxonomy" id="392030"/>
    <lineage>
        <taxon>Eukaryota</taxon>
        <taxon>Metazoa</taxon>
        <taxon>Spiralia</taxon>
        <taxon>Gnathifera</taxon>
        <taxon>Rotifera</taxon>
        <taxon>Eurotatoria</taxon>
        <taxon>Bdelloidea</taxon>
        <taxon>Philodinida</taxon>
        <taxon>Philodinidae</taxon>
        <taxon>Rotaria</taxon>
    </lineage>
</organism>
<reference evidence="1" key="1">
    <citation type="submission" date="2021-02" db="EMBL/GenBank/DDBJ databases">
        <authorList>
            <person name="Nowell W R."/>
        </authorList>
    </citation>
    <scope>NUCLEOTIDE SEQUENCE</scope>
</reference>
<protein>
    <recommendedName>
        <fullName evidence="3">Reverse transcriptase</fullName>
    </recommendedName>
</protein>
<proteinExistence type="predicted"/>